<dbReference type="EMBL" id="MNVB01000019">
    <property type="protein sequence ID" value="OIO17941.1"/>
    <property type="molecule type" value="Genomic_DNA"/>
</dbReference>
<sequence>MTKLPLIPYRLLEQNNKEKNTCLDLSDKLRILSKTTINFLVKGKTDIVRKNLPVMDKLFKKMRSILRKNPHLYGVSGINIGLEEYLEALFVHSYIKNRSMPNINKLETAPEVYLGGLSDMTGELVRLARRENKQAAIIHDYIAKIYDLIIPISITKNSNLRMKLETIGNNLKKIEDIIYDLKLRDKI</sequence>
<dbReference type="SUPFAM" id="SSF74784">
    <property type="entry name" value="Translin"/>
    <property type="match status" value="1"/>
</dbReference>
<dbReference type="InterPro" id="IPR002848">
    <property type="entry name" value="Translin_fam"/>
</dbReference>
<comment type="caution">
    <text evidence="1">The sequence shown here is derived from an EMBL/GenBank/DDBJ whole genome shotgun (WGS) entry which is preliminary data.</text>
</comment>
<accession>A0A1J4U564</accession>
<protein>
    <recommendedName>
        <fullName evidence="3">Haloacid dehalogenase</fullName>
    </recommendedName>
</protein>
<reference evidence="1 2" key="1">
    <citation type="journal article" date="2016" name="Environ. Microbiol.">
        <title>Genomic resolution of a cold subsurface aquifer community provides metabolic insights for novel microbes adapted to high CO concentrations.</title>
        <authorList>
            <person name="Probst A.J."/>
            <person name="Castelle C.J."/>
            <person name="Singh A."/>
            <person name="Brown C.T."/>
            <person name="Anantharaman K."/>
            <person name="Sharon I."/>
            <person name="Hug L.A."/>
            <person name="Burstein D."/>
            <person name="Emerson J.B."/>
            <person name="Thomas B.C."/>
            <person name="Banfield J.F."/>
        </authorList>
    </citation>
    <scope>NUCLEOTIDE SEQUENCE [LARGE SCALE GENOMIC DNA]</scope>
    <source>
        <strain evidence="1">CG1_02_38_13</strain>
    </source>
</reference>
<dbReference type="GO" id="GO:0043565">
    <property type="term" value="F:sequence-specific DNA binding"/>
    <property type="evidence" value="ECO:0007669"/>
    <property type="project" value="InterPro"/>
</dbReference>
<evidence type="ECO:0000313" key="2">
    <source>
        <dbReference type="Proteomes" id="UP000182465"/>
    </source>
</evidence>
<dbReference type="AlphaFoldDB" id="A0A1J4U564"/>
<gene>
    <name evidence="1" type="ORF">AUJ29_00730</name>
</gene>
<dbReference type="Pfam" id="PF01997">
    <property type="entry name" value="Translin"/>
    <property type="match status" value="1"/>
</dbReference>
<evidence type="ECO:0000313" key="1">
    <source>
        <dbReference type="EMBL" id="OIO17941.1"/>
    </source>
</evidence>
<dbReference type="Proteomes" id="UP000182465">
    <property type="component" value="Unassembled WGS sequence"/>
</dbReference>
<proteinExistence type="predicted"/>
<organism evidence="1 2">
    <name type="scientific">Candidatus Kuenenbacteria bacterium CG1_02_38_13</name>
    <dbReference type="NCBI Taxonomy" id="1805235"/>
    <lineage>
        <taxon>Bacteria</taxon>
        <taxon>Candidatus Kueneniibacteriota</taxon>
    </lineage>
</organism>
<dbReference type="PANTHER" id="PTHR10741">
    <property type="entry name" value="TRANSLIN AND TRANSLIN ASSOCIATED PROTEIN X"/>
    <property type="match status" value="1"/>
</dbReference>
<dbReference type="Gene3D" id="1.20.58.2140">
    <property type="match status" value="1"/>
</dbReference>
<name>A0A1J4U564_9BACT</name>
<dbReference type="InterPro" id="IPR036081">
    <property type="entry name" value="Translin_sf"/>
</dbReference>
<evidence type="ECO:0008006" key="3">
    <source>
        <dbReference type="Google" id="ProtNLM"/>
    </source>
</evidence>